<name>C7RBS0_KANKD</name>
<sequence length="249" mass="28391">MKVLNNFIILGLAGMCASAFANHAEDNWPEPIKEYRTGQVLFDRLEVIRTNNDDDQLVWDMLAWYGGDENRIYFKSEGESTWDDGEPVYLESTELLASHLISPFWELQGGVGTRGTVGSDANRENYLVFSLFGLAPYQFEMDNSITINEDGDISMSLEAEYDVRLSQVSYIQPRIEMAASLSDAEEYKRPKGLNNIRLGLRYRYELSREFAPYIGVYWSRALGDMAEQIKAEGKNVSETGIMIGVRLWF</sequence>
<dbReference type="STRING" id="523791.Kkor_1296"/>
<keyword evidence="3" id="KW-1185">Reference proteome</keyword>
<dbReference type="GO" id="GO:0006878">
    <property type="term" value="P:intracellular copper ion homeostasis"/>
    <property type="evidence" value="ECO:0007669"/>
    <property type="project" value="InterPro"/>
</dbReference>
<dbReference type="AlphaFoldDB" id="C7RBS0"/>
<dbReference type="EMBL" id="CP001707">
    <property type="protein sequence ID" value="ACV26712.1"/>
    <property type="molecule type" value="Genomic_DNA"/>
</dbReference>
<dbReference type="GO" id="GO:0005507">
    <property type="term" value="F:copper ion binding"/>
    <property type="evidence" value="ECO:0007669"/>
    <property type="project" value="InterPro"/>
</dbReference>
<dbReference type="OrthoDB" id="9778934at2"/>
<accession>C7RBS0</accession>
<dbReference type="Proteomes" id="UP000001231">
    <property type="component" value="Chromosome"/>
</dbReference>
<dbReference type="InterPro" id="IPR036709">
    <property type="entry name" value="Autotransporte_beta_dom_sf"/>
</dbReference>
<dbReference type="Pfam" id="PF05275">
    <property type="entry name" value="CopB"/>
    <property type="match status" value="1"/>
</dbReference>
<dbReference type="InParanoid" id="C7RBS0"/>
<organism evidence="2 3">
    <name type="scientific">Kangiella koreensis (strain DSM 16069 / JCM 12317 / KCTC 12182 / SW-125)</name>
    <dbReference type="NCBI Taxonomy" id="523791"/>
    <lineage>
        <taxon>Bacteria</taxon>
        <taxon>Pseudomonadati</taxon>
        <taxon>Pseudomonadota</taxon>
        <taxon>Gammaproteobacteria</taxon>
        <taxon>Kangiellales</taxon>
        <taxon>Kangiellaceae</taxon>
        <taxon>Kangiella</taxon>
    </lineage>
</organism>
<evidence type="ECO:0000313" key="2">
    <source>
        <dbReference type="EMBL" id="ACV26712.1"/>
    </source>
</evidence>
<dbReference type="HOGENOM" id="CLU_042913_1_0_6"/>
<gene>
    <name evidence="2" type="ordered locus">Kkor_1296</name>
</gene>
<dbReference type="GO" id="GO:0009279">
    <property type="term" value="C:cell outer membrane"/>
    <property type="evidence" value="ECO:0007669"/>
    <property type="project" value="InterPro"/>
</dbReference>
<keyword evidence="1" id="KW-0732">Signal</keyword>
<reference evidence="2 3" key="1">
    <citation type="journal article" date="2009" name="Stand. Genomic Sci.">
        <title>Complete genome sequence of Kangiella koreensis type strain (SW-125).</title>
        <authorList>
            <person name="Han C."/>
            <person name="Sikorski J."/>
            <person name="Lapidus A."/>
            <person name="Nolan M."/>
            <person name="Glavina Del Rio T."/>
            <person name="Tice H."/>
            <person name="Cheng J.F."/>
            <person name="Lucas S."/>
            <person name="Chen F."/>
            <person name="Copeland A."/>
            <person name="Ivanova N."/>
            <person name="Mavromatis K."/>
            <person name="Ovchinnikova G."/>
            <person name="Pati A."/>
            <person name="Bruce D."/>
            <person name="Goodwin L."/>
            <person name="Pitluck S."/>
            <person name="Chen A."/>
            <person name="Palaniappan K."/>
            <person name="Land M."/>
            <person name="Hauser L."/>
            <person name="Chang Y.J."/>
            <person name="Jeffries C.D."/>
            <person name="Chain P."/>
            <person name="Saunders E."/>
            <person name="Brettin T."/>
            <person name="Goker M."/>
            <person name="Tindall B.J."/>
            <person name="Bristow J."/>
            <person name="Eisen J.A."/>
            <person name="Markowitz V."/>
            <person name="Hugenholtz P."/>
            <person name="Kyrpides N.C."/>
            <person name="Klenk H.P."/>
            <person name="Detter J.C."/>
        </authorList>
    </citation>
    <scope>NUCLEOTIDE SEQUENCE [LARGE SCALE GENOMIC DNA]</scope>
    <source>
        <strain evidence="3">DSM 16069 / KCTC 12182 / SW-125</strain>
    </source>
</reference>
<feature type="signal peptide" evidence="1">
    <location>
        <begin position="1"/>
        <end position="21"/>
    </location>
</feature>
<evidence type="ECO:0000313" key="3">
    <source>
        <dbReference type="Proteomes" id="UP000001231"/>
    </source>
</evidence>
<protein>
    <submittedName>
        <fullName evidence="2">Copper resistance B</fullName>
    </submittedName>
</protein>
<dbReference type="Gene3D" id="2.40.128.130">
    <property type="entry name" value="Autotransporter beta-domain"/>
    <property type="match status" value="1"/>
</dbReference>
<dbReference type="InterPro" id="IPR007939">
    <property type="entry name" value="Cu-R_B_prcur"/>
</dbReference>
<dbReference type="RefSeq" id="WP_012801226.1">
    <property type="nucleotide sequence ID" value="NC_013166.1"/>
</dbReference>
<dbReference type="eggNOG" id="COG3667">
    <property type="taxonomic scope" value="Bacteria"/>
</dbReference>
<feature type="chain" id="PRO_5002981400" evidence="1">
    <location>
        <begin position="22"/>
        <end position="249"/>
    </location>
</feature>
<proteinExistence type="predicted"/>
<evidence type="ECO:0000256" key="1">
    <source>
        <dbReference type="SAM" id="SignalP"/>
    </source>
</evidence>
<dbReference type="KEGG" id="kko:Kkor_1296"/>